<dbReference type="EMBL" id="CARXXK010000001">
    <property type="protein sequence ID" value="CAI6350127.1"/>
    <property type="molecule type" value="Genomic_DNA"/>
</dbReference>
<accession>A0AAV0W2Y4</accession>
<comment type="caution">
    <text evidence="2">The sequence shown here is derived from an EMBL/GenBank/DDBJ whole genome shotgun (WGS) entry which is preliminary data.</text>
</comment>
<gene>
    <name evidence="2" type="ORF">MEUPH1_LOCUS6621</name>
</gene>
<protein>
    <recommendedName>
        <fullName evidence="1">THAP9-like helix-turn-helix domain-containing protein</fullName>
    </recommendedName>
</protein>
<organism evidence="2 3">
    <name type="scientific">Macrosiphum euphorbiae</name>
    <name type="common">potato aphid</name>
    <dbReference type="NCBI Taxonomy" id="13131"/>
    <lineage>
        <taxon>Eukaryota</taxon>
        <taxon>Metazoa</taxon>
        <taxon>Ecdysozoa</taxon>
        <taxon>Arthropoda</taxon>
        <taxon>Hexapoda</taxon>
        <taxon>Insecta</taxon>
        <taxon>Pterygota</taxon>
        <taxon>Neoptera</taxon>
        <taxon>Paraneoptera</taxon>
        <taxon>Hemiptera</taxon>
        <taxon>Sternorrhyncha</taxon>
        <taxon>Aphidomorpha</taxon>
        <taxon>Aphidoidea</taxon>
        <taxon>Aphididae</taxon>
        <taxon>Macrosiphini</taxon>
        <taxon>Macrosiphum</taxon>
    </lineage>
</organism>
<dbReference type="AlphaFoldDB" id="A0AAV0W2Y4"/>
<proteinExistence type="predicted"/>
<name>A0AAV0W2Y4_9HEMI</name>
<dbReference type="InterPro" id="IPR021896">
    <property type="entry name" value="THAP9-like_HTH"/>
</dbReference>
<dbReference type="Pfam" id="PF12017">
    <property type="entry name" value="Tnp_P_element"/>
    <property type="match status" value="1"/>
</dbReference>
<sequence length="178" mass="20684">MYKKKCPRTPIESPHLPATLNASPSSPILTYECSPSTSSMIKSFIDMPSPISTQERRINKAKTVLFPIEQSPKKSKKHLEDLIRKKNILLKNKIQVSRNKYNLHTFKNNITFSSFGSKVIAEMQMFHKRNLRKPWTLAEKNFAINLYYKSPATYKFLRNNQQIILPGETTLRRWIGKS</sequence>
<evidence type="ECO:0000313" key="3">
    <source>
        <dbReference type="Proteomes" id="UP001160148"/>
    </source>
</evidence>
<dbReference type="Proteomes" id="UP001160148">
    <property type="component" value="Unassembled WGS sequence"/>
</dbReference>
<reference evidence="2 3" key="1">
    <citation type="submission" date="2023-01" db="EMBL/GenBank/DDBJ databases">
        <authorList>
            <person name="Whitehead M."/>
        </authorList>
    </citation>
    <scope>NUCLEOTIDE SEQUENCE [LARGE SCALE GENOMIC DNA]</scope>
</reference>
<evidence type="ECO:0000313" key="2">
    <source>
        <dbReference type="EMBL" id="CAI6350127.1"/>
    </source>
</evidence>
<evidence type="ECO:0000259" key="1">
    <source>
        <dbReference type="Pfam" id="PF12017"/>
    </source>
</evidence>
<keyword evidence="3" id="KW-1185">Reference proteome</keyword>
<feature type="domain" description="THAP9-like helix-turn-helix" evidence="1">
    <location>
        <begin position="126"/>
        <end position="174"/>
    </location>
</feature>